<dbReference type="GO" id="GO:0016887">
    <property type="term" value="F:ATP hydrolysis activity"/>
    <property type="evidence" value="ECO:0007669"/>
    <property type="project" value="InterPro"/>
</dbReference>
<keyword evidence="6 8" id="KW-1133">Transmembrane helix</keyword>
<evidence type="ECO:0000259" key="10">
    <source>
        <dbReference type="PROSITE" id="PS50929"/>
    </source>
</evidence>
<keyword evidence="5" id="KW-0067">ATP-binding</keyword>
<organism evidence="11 12">
    <name type="scientific">Fusarium ambrosium</name>
    <dbReference type="NCBI Taxonomy" id="131363"/>
    <lineage>
        <taxon>Eukaryota</taxon>
        <taxon>Fungi</taxon>
        <taxon>Dikarya</taxon>
        <taxon>Ascomycota</taxon>
        <taxon>Pezizomycotina</taxon>
        <taxon>Sordariomycetes</taxon>
        <taxon>Hypocreomycetidae</taxon>
        <taxon>Hypocreales</taxon>
        <taxon>Nectriaceae</taxon>
        <taxon>Fusarium</taxon>
        <taxon>Fusarium solani species complex</taxon>
    </lineage>
</organism>
<dbReference type="SUPFAM" id="SSF52540">
    <property type="entry name" value="P-loop containing nucleoside triphosphate hydrolases"/>
    <property type="match status" value="1"/>
</dbReference>
<dbReference type="PROSITE" id="PS50893">
    <property type="entry name" value="ABC_TRANSPORTER_2"/>
    <property type="match status" value="1"/>
</dbReference>
<evidence type="ECO:0000256" key="6">
    <source>
        <dbReference type="ARBA" id="ARBA00022989"/>
    </source>
</evidence>
<accession>A0A428UHR7</accession>
<dbReference type="Pfam" id="PF00664">
    <property type="entry name" value="ABC_membrane"/>
    <property type="match status" value="1"/>
</dbReference>
<evidence type="ECO:0000313" key="12">
    <source>
        <dbReference type="Proteomes" id="UP000288429"/>
    </source>
</evidence>
<feature type="transmembrane region" description="Helical" evidence="8">
    <location>
        <begin position="25"/>
        <end position="49"/>
    </location>
</feature>
<dbReference type="SUPFAM" id="SSF90123">
    <property type="entry name" value="ABC transporter transmembrane region"/>
    <property type="match status" value="1"/>
</dbReference>
<dbReference type="SMART" id="SM00382">
    <property type="entry name" value="AAA"/>
    <property type="match status" value="1"/>
</dbReference>
<evidence type="ECO:0000313" key="11">
    <source>
        <dbReference type="EMBL" id="RSM13819.1"/>
    </source>
</evidence>
<dbReference type="PANTHER" id="PTHR24223">
    <property type="entry name" value="ATP-BINDING CASSETTE SUB-FAMILY C"/>
    <property type="match status" value="1"/>
</dbReference>
<gene>
    <name evidence="11" type="ORF">CDV31_005689</name>
</gene>
<dbReference type="PROSITE" id="PS50929">
    <property type="entry name" value="ABC_TM1F"/>
    <property type="match status" value="1"/>
</dbReference>
<dbReference type="InterPro" id="IPR003439">
    <property type="entry name" value="ABC_transporter-like_ATP-bd"/>
</dbReference>
<dbReference type="GO" id="GO:0005524">
    <property type="term" value="F:ATP binding"/>
    <property type="evidence" value="ECO:0007669"/>
    <property type="project" value="UniProtKB-KW"/>
</dbReference>
<evidence type="ECO:0008006" key="13">
    <source>
        <dbReference type="Google" id="ProtNLM"/>
    </source>
</evidence>
<reference evidence="11 12" key="1">
    <citation type="submission" date="2017-06" db="EMBL/GenBank/DDBJ databases">
        <title>Cmopartive genomic analysis of Ambrosia Fusariam Clade fungi.</title>
        <authorList>
            <person name="Stajich J.E."/>
            <person name="Carrillo J."/>
            <person name="Kijimoto T."/>
            <person name="Eskalen A."/>
            <person name="O'Donnell K."/>
            <person name="Kasson M."/>
        </authorList>
    </citation>
    <scope>NUCLEOTIDE SEQUENCE [LARGE SCALE GENOMIC DNA]</scope>
    <source>
        <strain evidence="11 12">NRRL 20438</strain>
    </source>
</reference>
<dbReference type="GO" id="GO:0140359">
    <property type="term" value="F:ABC-type transporter activity"/>
    <property type="evidence" value="ECO:0007669"/>
    <property type="project" value="InterPro"/>
</dbReference>
<feature type="transmembrane region" description="Helical" evidence="8">
    <location>
        <begin position="259"/>
        <end position="283"/>
    </location>
</feature>
<dbReference type="GO" id="GO:0016020">
    <property type="term" value="C:membrane"/>
    <property type="evidence" value="ECO:0007669"/>
    <property type="project" value="UniProtKB-SubCell"/>
</dbReference>
<protein>
    <recommendedName>
        <fullName evidence="13">ABC transporter domain-containing protein</fullName>
    </recommendedName>
</protein>
<keyword evidence="12" id="KW-1185">Reference proteome</keyword>
<feature type="transmembrane region" description="Helical" evidence="8">
    <location>
        <begin position="61"/>
        <end position="86"/>
    </location>
</feature>
<dbReference type="Gene3D" id="1.20.1560.10">
    <property type="entry name" value="ABC transporter type 1, transmembrane domain"/>
    <property type="match status" value="1"/>
</dbReference>
<evidence type="ECO:0000259" key="9">
    <source>
        <dbReference type="PROSITE" id="PS50893"/>
    </source>
</evidence>
<evidence type="ECO:0000256" key="4">
    <source>
        <dbReference type="ARBA" id="ARBA00022741"/>
    </source>
</evidence>
<evidence type="ECO:0000256" key="7">
    <source>
        <dbReference type="ARBA" id="ARBA00023136"/>
    </source>
</evidence>
<evidence type="ECO:0000256" key="8">
    <source>
        <dbReference type="SAM" id="Phobius"/>
    </source>
</evidence>
<evidence type="ECO:0000256" key="1">
    <source>
        <dbReference type="ARBA" id="ARBA00004370"/>
    </source>
</evidence>
<feature type="domain" description="ABC transporter" evidence="9">
    <location>
        <begin position="356"/>
        <end position="578"/>
    </location>
</feature>
<dbReference type="InterPro" id="IPR003593">
    <property type="entry name" value="AAA+_ATPase"/>
</dbReference>
<comment type="subcellular location">
    <subcellularLocation>
        <location evidence="1">Membrane</location>
    </subcellularLocation>
</comment>
<keyword evidence="3 8" id="KW-0812">Transmembrane</keyword>
<evidence type="ECO:0000256" key="5">
    <source>
        <dbReference type="ARBA" id="ARBA00022840"/>
    </source>
</evidence>
<keyword evidence="4" id="KW-0547">Nucleotide-binding</keyword>
<evidence type="ECO:0000256" key="2">
    <source>
        <dbReference type="ARBA" id="ARBA00022448"/>
    </source>
</evidence>
<feature type="transmembrane region" description="Helical" evidence="8">
    <location>
        <begin position="148"/>
        <end position="176"/>
    </location>
</feature>
<dbReference type="InterPro" id="IPR050173">
    <property type="entry name" value="ABC_transporter_C-like"/>
</dbReference>
<dbReference type="PANTHER" id="PTHR24223:SF399">
    <property type="entry name" value="ABC TRANSPORTER ATNG"/>
    <property type="match status" value="1"/>
</dbReference>
<evidence type="ECO:0000256" key="3">
    <source>
        <dbReference type="ARBA" id="ARBA00022692"/>
    </source>
</evidence>
<dbReference type="EMBL" id="NIZV01000060">
    <property type="protein sequence ID" value="RSM13819.1"/>
    <property type="molecule type" value="Genomic_DNA"/>
</dbReference>
<keyword evidence="7 8" id="KW-0472">Membrane</keyword>
<dbReference type="InterPro" id="IPR036640">
    <property type="entry name" value="ABC1_TM_sf"/>
</dbReference>
<comment type="caution">
    <text evidence="11">The sequence shown here is derived from an EMBL/GenBank/DDBJ whole genome shotgun (WGS) entry which is preliminary data.</text>
</comment>
<proteinExistence type="predicted"/>
<dbReference type="Pfam" id="PF00005">
    <property type="entry name" value="ABC_tran"/>
    <property type="match status" value="1"/>
</dbReference>
<dbReference type="InterPro" id="IPR011527">
    <property type="entry name" value="ABC1_TM_dom"/>
</dbReference>
<dbReference type="Gene3D" id="3.40.50.300">
    <property type="entry name" value="P-loop containing nucleotide triphosphate hydrolases"/>
    <property type="match status" value="1"/>
</dbReference>
<dbReference type="InterPro" id="IPR027417">
    <property type="entry name" value="P-loop_NTPase"/>
</dbReference>
<keyword evidence="2" id="KW-0813">Transport</keyword>
<feature type="domain" description="ABC transmembrane type-1" evidence="10">
    <location>
        <begin position="28"/>
        <end position="301"/>
    </location>
</feature>
<dbReference type="Proteomes" id="UP000288429">
    <property type="component" value="Unassembled WGS sequence"/>
</dbReference>
<sequence>MAEEPTALSRQPIWRYIEYATLRNWSVAIFALISGRTVSFIATYCLKSMADTGNLADMPKLLLWFAGLSTAQVILYMVFILLAYHLCIIPTAKRLHKALVASTLAHEMHYFERTPLGDILNYFTNDLARVDLSLSGSVLTLLAQYGNIMLVGVLLMASAPQSVALIVPAIFIFWALQRTCLTKLRELRSCDVTSRASILGFLHDSDAGRTIFSVFGMTEDRIQNQKYLLEENARAQFPLSSINSWLAVRIEILCVTMQVMAVTALLHSSISLGTVGLVMTYVFQITNFLNVITRTTALFEADFLSFSRLQGQIDGVQDGKLSKELEATQSVEPPSGSRIAGRPATASEPWLCSGKVEFSQFSARYRLGLPPSLVSIDLAIAPGEKVAVIGRTGAGKSSLILALLGIIKGTSGRIRIDGRDISLMDPITLRRSVALIPQTPVLLEALRESTADKALVNIREDAQNDTSVSLLDLVVDSRSSLSAGQVQFLSLARVILHGSRLLILDEATASLQLESEAQFQEVIWKRCVNTTVISVMHRLESTLQYDKVLVLDKGSVAAFGSPKELVLGQNEYYCSMLKEGGLEEQARLKFGAQRSA</sequence>
<dbReference type="AlphaFoldDB" id="A0A428UHR7"/>
<name>A0A428UHR7_9HYPO</name>